<evidence type="ECO:0000259" key="5">
    <source>
        <dbReference type="PROSITE" id="PS50235"/>
    </source>
</evidence>
<gene>
    <name evidence="6" type="ORF">FGO68_gene4033</name>
</gene>
<reference evidence="6" key="1">
    <citation type="submission" date="2019-06" db="EMBL/GenBank/DDBJ databases">
        <authorList>
            <person name="Zheng W."/>
        </authorList>
    </citation>
    <scope>NUCLEOTIDE SEQUENCE</scope>
    <source>
        <strain evidence="6">QDHG01</strain>
    </source>
</reference>
<dbReference type="InterPro" id="IPR001394">
    <property type="entry name" value="Peptidase_C19_UCH"/>
</dbReference>
<feature type="compositionally biased region" description="Acidic residues" evidence="4">
    <location>
        <begin position="390"/>
        <end position="416"/>
    </location>
</feature>
<evidence type="ECO:0000256" key="4">
    <source>
        <dbReference type="SAM" id="MobiDB-lite"/>
    </source>
</evidence>
<keyword evidence="3" id="KW-0862">Zinc</keyword>
<dbReference type="Gene3D" id="3.90.70.10">
    <property type="entry name" value="Cysteine proteinases"/>
    <property type="match status" value="1"/>
</dbReference>
<dbReference type="InterPro" id="IPR035927">
    <property type="entry name" value="DUSP-like_sf"/>
</dbReference>
<feature type="compositionally biased region" description="Polar residues" evidence="4">
    <location>
        <begin position="448"/>
        <end position="471"/>
    </location>
</feature>
<dbReference type="SUPFAM" id="SSF144232">
    <property type="entry name" value="HIT/MYND zinc finger-like"/>
    <property type="match status" value="1"/>
</dbReference>
<evidence type="ECO:0000313" key="7">
    <source>
        <dbReference type="Proteomes" id="UP000785679"/>
    </source>
</evidence>
<dbReference type="Gene3D" id="6.10.140.2220">
    <property type="match status" value="1"/>
</dbReference>
<dbReference type="OrthoDB" id="419330at2759"/>
<dbReference type="InterPro" id="IPR038765">
    <property type="entry name" value="Papain-like_cys_pep_sf"/>
</dbReference>
<dbReference type="PROSITE" id="PS50235">
    <property type="entry name" value="USP_3"/>
    <property type="match status" value="1"/>
</dbReference>
<keyword evidence="2" id="KW-0863">Zinc-finger</keyword>
<feature type="domain" description="USP" evidence="5">
    <location>
        <begin position="576"/>
        <end position="846"/>
    </location>
</feature>
<dbReference type="GO" id="GO:0005829">
    <property type="term" value="C:cytosol"/>
    <property type="evidence" value="ECO:0007669"/>
    <property type="project" value="TreeGrafter"/>
</dbReference>
<keyword evidence="7" id="KW-1185">Reference proteome</keyword>
<feature type="compositionally biased region" description="Polar residues" evidence="4">
    <location>
        <begin position="552"/>
        <end position="562"/>
    </location>
</feature>
<dbReference type="PROSITE" id="PS00972">
    <property type="entry name" value="USP_1"/>
    <property type="match status" value="1"/>
</dbReference>
<name>A0A8J8NGI1_HALGN</name>
<dbReference type="Pfam" id="PF01753">
    <property type="entry name" value="zf-MYND"/>
    <property type="match status" value="1"/>
</dbReference>
<feature type="region of interest" description="Disordered" evidence="4">
    <location>
        <begin position="364"/>
        <end position="416"/>
    </location>
</feature>
<feature type="region of interest" description="Disordered" evidence="4">
    <location>
        <begin position="441"/>
        <end position="566"/>
    </location>
</feature>
<dbReference type="GO" id="GO:0016579">
    <property type="term" value="P:protein deubiquitination"/>
    <property type="evidence" value="ECO:0007669"/>
    <property type="project" value="InterPro"/>
</dbReference>
<dbReference type="SUPFAM" id="SSF143791">
    <property type="entry name" value="DUSP-like"/>
    <property type="match status" value="1"/>
</dbReference>
<comment type="caution">
    <text evidence="6">The sequence shown here is derived from an EMBL/GenBank/DDBJ whole genome shotgun (WGS) entry which is preliminary data.</text>
</comment>
<dbReference type="InterPro" id="IPR050164">
    <property type="entry name" value="Peptidase_C19"/>
</dbReference>
<evidence type="ECO:0000313" key="6">
    <source>
        <dbReference type="EMBL" id="TNV74577.1"/>
    </source>
</evidence>
<sequence length="846" mass="98267">MEEKKPLKDLSMNKLMSIGGTHPGDVTNRFLLMESKEFYHNRTDDRDITNFALKEDLIYNRDYLIVPRSVWRIFKQDYEGHELMRWSIVKDKYGRLHRDPVFPRIRVAIMRRGDRLKYPKILNIQRKLTFQELKGHLKNIFQFLNEASLNEIRLWILNDDMQLEDFIDSFNSGGISDNMSHTYEFPGLSLEKLLDHHVDEYKQLQSSTKTILIEVKLSKYQWLFNLDPHDSLKYYRPAENDLQKIPYILGEDGEVFFDSLFSYNLYWRNRNNQLNRDYHDITLYENNKLYEEQILNFQKQSKSQPSIPSKCQHCKKVLTQNPKSLPKCKHCHSVTYCSQDCLNRDLRYHHHNVDATVRTVNRQPQLKLTPVKKATPVKKQANKRKRVQDETETEEEEELNNDEPKEESEQEEDLETEVAQRYTNVGKGSRRSELKSFKVLNNEDDTVSQEGQSKSSRTQTYSANTSKNNTNQEVSSQESSESDYAEKAASRRREAKLKAKNDEQQTARKSIALKAPMKTPGNQAKITESTNSSSSQSQNALVNSQKSENKQDQSTNDTTVVPSDSPKFDMSFIVGHGLSNIGNTCYINSIIQALACIPLFRKEVYSLAKGGEEDQDKKPVTFSLFKLLEQIKDKSIQSTTFSPQQLKNALAKSDPLFAGSEQFDAHEFLIYFQDFLITENFQEKELHGSLSPSSTIPTPAPKAGGSSQEYLERMPQNFISKLFGGLLKQEIICKKCNHSSMIYEPFNVLSVPIDFEQDKSSYARIKIIYIYDTDRYKKYEFQIKPASYSIKEFHEKIKQKIEQDRKDIKSGKKTFILADLVDDFTRLQKVFLEDFHEESGFEGLCL</sequence>
<dbReference type="EMBL" id="RRYP01016820">
    <property type="protein sequence ID" value="TNV74577.1"/>
    <property type="molecule type" value="Genomic_DNA"/>
</dbReference>
<feature type="compositionally biased region" description="Low complexity" evidence="4">
    <location>
        <begin position="529"/>
        <end position="545"/>
    </location>
</feature>
<accession>A0A8J8NGI1</accession>
<dbReference type="GO" id="GO:0008270">
    <property type="term" value="F:zinc ion binding"/>
    <property type="evidence" value="ECO:0007669"/>
    <property type="project" value="UniProtKB-KW"/>
</dbReference>
<evidence type="ECO:0000256" key="1">
    <source>
        <dbReference type="ARBA" id="ARBA00022723"/>
    </source>
</evidence>
<feature type="region of interest" description="Disordered" evidence="4">
    <location>
        <begin position="688"/>
        <end position="707"/>
    </location>
</feature>
<dbReference type="GO" id="GO:0005634">
    <property type="term" value="C:nucleus"/>
    <property type="evidence" value="ECO:0007669"/>
    <property type="project" value="TreeGrafter"/>
</dbReference>
<organism evidence="6 7">
    <name type="scientific">Halteria grandinella</name>
    <dbReference type="NCBI Taxonomy" id="5974"/>
    <lineage>
        <taxon>Eukaryota</taxon>
        <taxon>Sar</taxon>
        <taxon>Alveolata</taxon>
        <taxon>Ciliophora</taxon>
        <taxon>Intramacronucleata</taxon>
        <taxon>Spirotrichea</taxon>
        <taxon>Stichotrichia</taxon>
        <taxon>Sporadotrichida</taxon>
        <taxon>Halteriidae</taxon>
        <taxon>Halteria</taxon>
    </lineage>
</organism>
<dbReference type="InterPro" id="IPR002893">
    <property type="entry name" value="Znf_MYND"/>
</dbReference>
<dbReference type="GO" id="GO:0004843">
    <property type="term" value="F:cysteine-type deubiquitinase activity"/>
    <property type="evidence" value="ECO:0007669"/>
    <property type="project" value="InterPro"/>
</dbReference>
<dbReference type="InterPro" id="IPR028889">
    <property type="entry name" value="USP"/>
</dbReference>
<evidence type="ECO:0000256" key="2">
    <source>
        <dbReference type="ARBA" id="ARBA00022771"/>
    </source>
</evidence>
<dbReference type="Pfam" id="PF00443">
    <property type="entry name" value="UCH"/>
    <property type="match status" value="1"/>
</dbReference>
<dbReference type="AlphaFoldDB" id="A0A8J8NGI1"/>
<dbReference type="InterPro" id="IPR018200">
    <property type="entry name" value="USP_CS"/>
</dbReference>
<feature type="compositionally biased region" description="Basic and acidic residues" evidence="4">
    <location>
        <begin position="484"/>
        <end position="506"/>
    </location>
</feature>
<dbReference type="PANTHER" id="PTHR24006">
    <property type="entry name" value="UBIQUITIN CARBOXYL-TERMINAL HYDROLASE"/>
    <property type="match status" value="1"/>
</dbReference>
<dbReference type="SUPFAM" id="SSF54001">
    <property type="entry name" value="Cysteine proteinases"/>
    <property type="match status" value="1"/>
</dbReference>
<keyword evidence="1" id="KW-0479">Metal-binding</keyword>
<protein>
    <recommendedName>
        <fullName evidence="5">USP domain-containing protein</fullName>
    </recommendedName>
</protein>
<dbReference type="Proteomes" id="UP000785679">
    <property type="component" value="Unassembled WGS sequence"/>
</dbReference>
<proteinExistence type="predicted"/>
<dbReference type="Gene3D" id="3.30.2230.10">
    <property type="entry name" value="DUSP-like"/>
    <property type="match status" value="1"/>
</dbReference>
<evidence type="ECO:0000256" key="3">
    <source>
        <dbReference type="ARBA" id="ARBA00022833"/>
    </source>
</evidence>